<feature type="non-terminal residue" evidence="4">
    <location>
        <position position="1"/>
    </location>
</feature>
<keyword evidence="3" id="KW-1185">Reference proteome</keyword>
<feature type="compositionally biased region" description="Polar residues" evidence="1">
    <location>
        <begin position="1220"/>
        <end position="1230"/>
    </location>
</feature>
<dbReference type="OrthoDB" id="5984008at2759"/>
<feature type="compositionally biased region" description="Polar residues" evidence="1">
    <location>
        <begin position="824"/>
        <end position="837"/>
    </location>
</feature>
<feature type="region of interest" description="Disordered" evidence="1">
    <location>
        <begin position="1218"/>
        <end position="1259"/>
    </location>
</feature>
<feature type="compositionally biased region" description="Polar residues" evidence="1">
    <location>
        <begin position="1271"/>
        <end position="1283"/>
    </location>
</feature>
<feature type="region of interest" description="Disordered" evidence="1">
    <location>
        <begin position="799"/>
        <end position="849"/>
    </location>
</feature>
<evidence type="ECO:0000256" key="2">
    <source>
        <dbReference type="SAM" id="Phobius"/>
    </source>
</evidence>
<dbReference type="Proteomes" id="UP000694843">
    <property type="component" value="Unplaced"/>
</dbReference>
<feature type="compositionally biased region" description="Basic and acidic residues" evidence="1">
    <location>
        <begin position="716"/>
        <end position="725"/>
    </location>
</feature>
<organism evidence="3 4">
    <name type="scientific">Hyalella azteca</name>
    <name type="common">Amphipod</name>
    <dbReference type="NCBI Taxonomy" id="294128"/>
    <lineage>
        <taxon>Eukaryota</taxon>
        <taxon>Metazoa</taxon>
        <taxon>Ecdysozoa</taxon>
        <taxon>Arthropoda</taxon>
        <taxon>Crustacea</taxon>
        <taxon>Multicrustacea</taxon>
        <taxon>Malacostraca</taxon>
        <taxon>Eumalacostraca</taxon>
        <taxon>Peracarida</taxon>
        <taxon>Amphipoda</taxon>
        <taxon>Senticaudata</taxon>
        <taxon>Talitrida</taxon>
        <taxon>Talitroidea</taxon>
        <taxon>Hyalellidae</taxon>
        <taxon>Hyalella</taxon>
    </lineage>
</organism>
<accession>A0A979FUQ1</accession>
<feature type="compositionally biased region" description="Basic residues" evidence="1">
    <location>
        <begin position="808"/>
        <end position="821"/>
    </location>
</feature>
<feature type="transmembrane region" description="Helical" evidence="2">
    <location>
        <begin position="7"/>
        <end position="32"/>
    </location>
</feature>
<protein>
    <submittedName>
        <fullName evidence="4">Uncharacterized protein LOC125179331</fullName>
    </submittedName>
</protein>
<gene>
    <name evidence="4" type="primary">LOC125179331</name>
</gene>
<feature type="compositionally biased region" description="Polar residues" evidence="1">
    <location>
        <begin position="764"/>
        <end position="778"/>
    </location>
</feature>
<feature type="region of interest" description="Disordered" evidence="1">
    <location>
        <begin position="1039"/>
        <end position="1066"/>
    </location>
</feature>
<feature type="region of interest" description="Disordered" evidence="1">
    <location>
        <begin position="1169"/>
        <end position="1188"/>
    </location>
</feature>
<dbReference type="RefSeq" id="XP_047740959.1">
    <property type="nucleotide sequence ID" value="XM_047885003.1"/>
</dbReference>
<feature type="compositionally biased region" description="Polar residues" evidence="1">
    <location>
        <begin position="733"/>
        <end position="743"/>
    </location>
</feature>
<feature type="compositionally biased region" description="Basic and acidic residues" evidence="1">
    <location>
        <begin position="1294"/>
        <end position="1312"/>
    </location>
</feature>
<sequence length="1323" mass="148035">ALEIYTVAGVFLMLFLGILVGVVILVLEHLVFKYYLPELRSKPNTSMWKNRNLMFLSQKLYRFINSVEPVSPHHSAKELVNNLRTGQIMGLFQKSVKRKENEQKRRRKSKAQFFEMIQEIRRVQREGRLLVVPSSAAGLSPADPAARLAESDRPGAPGPSASTSSPLLASLAKTRRRLSSIFRASERRPSQTENGTLERPMDGSGMDGPPTSVVDTLICGSSNVGTTAAVVNVQEEDDVFGGGNSEAVDEYVHESLNRTISSTISVQSSSNMDRRTLYALSHKSSSTQSALVDFSTAVDLDDAPPTDEERAYLETEFLKASAASPPRLASSVLKPKKSTYIPTEILMDESTIKVIQCEQPLDDSMDDEARELMSLANSTCPEHAVHLPFMCSSNQTFPTQTIQASYSAYSHHSPPLICPIPIRPLPRQGSVPFDSVSFHVHSHTSRKPGLLQSHSQDYVSSTKSSPTPKSRLSSRISPLPGLLRTSPLPGLFRASPLPGLFRTSPLKGLYATPKSDNHKTSLQDTNFPAASFRRPKEGEMISSECHAGPADSASGELSKAQLWDLLQATEAELRAKLSQVETQRDRYAAQLLLMQQSTAAPRDYRAYESLAVSNVMGNMDTAAYSSQQIGSIRSRKSQRSQLDIDLHGLQMNALPSLFANDADQLAGYRSRRKFKTDEHCVKNSKISDLIFADGSQAEKFSEGISTSANGRRPRGKIGDIDDVPSKKIGKSFHLSSGNINTENNVRKRSRKLRSRSRSKRKVHSCTSSSSDTTMGASYPTAQKSLPFALNRLARSLPVESSDSEIIVQRKRRKSATRRREKYRSSSSQPETALQRSDPNVKDARDLESSSSKAYGHLYRSLPEVDTVRDEDCTTIATEFIYSHASLRDNAQGDDTEAGEFDDLSCIDIPAPKFEDTSSADEYQKSDRTCIRSDYNVACPENIVHQHNYAYRRYPQYSGVFHSKDDDFSFRQISGDRKLTGASNISPLPILRSMHIQQSQQKEQERRKLNEENIPNLRKQWLDHEPYRSFEGNFVTRDHSSLVSRLSDQPRRTNSRPDDSLWQSSSPWGLIPSRQYPRQSAHDNLYGDVYAVPRSASKKPTTSTRSSTSSYMLPSPFRDYNFSNQRDSRGRSFTQEQRPTNVGFASRSVDDSYLLRKEFAVQRRYKSSSSKDRYTQAVSSDVPSRFGKHDRQVDVPLSSYDDTKSKFEFRDVSYHEKFSGSFKTEPSSSSKGVFYRDETSAQQKPNCNLRKISKSPYRSHGYDVQVPSISQEMKSFPARTQSSGVEEPKNGIGISKKDSLSARKYPEDSRNYPDDMTYEATTKV</sequence>
<keyword evidence="2" id="KW-0812">Transmembrane</keyword>
<feature type="region of interest" description="Disordered" evidence="1">
    <location>
        <begin position="702"/>
        <end position="778"/>
    </location>
</feature>
<feature type="compositionally biased region" description="Low complexity" evidence="1">
    <location>
        <begin position="1094"/>
        <end position="1109"/>
    </location>
</feature>
<feature type="compositionally biased region" description="Low complexity" evidence="1">
    <location>
        <begin position="460"/>
        <end position="475"/>
    </location>
</feature>
<feature type="region of interest" description="Disordered" evidence="1">
    <location>
        <begin position="136"/>
        <end position="168"/>
    </location>
</feature>
<feature type="compositionally biased region" description="Low complexity" evidence="1">
    <location>
        <begin position="154"/>
        <end position="168"/>
    </location>
</feature>
<feature type="compositionally biased region" description="Basic residues" evidence="1">
    <location>
        <begin position="746"/>
        <end position="763"/>
    </location>
</feature>
<evidence type="ECO:0000256" key="1">
    <source>
        <dbReference type="SAM" id="MobiDB-lite"/>
    </source>
</evidence>
<feature type="region of interest" description="Disordered" evidence="1">
    <location>
        <begin position="444"/>
        <end position="481"/>
    </location>
</feature>
<reference evidence="4" key="1">
    <citation type="submission" date="2025-08" db="UniProtKB">
        <authorList>
            <consortium name="RefSeq"/>
        </authorList>
    </citation>
    <scope>IDENTIFICATION</scope>
    <source>
        <tissue evidence="4">Whole organism</tissue>
    </source>
</reference>
<proteinExistence type="predicted"/>
<feature type="region of interest" description="Disordered" evidence="1">
    <location>
        <begin position="1271"/>
        <end position="1323"/>
    </location>
</feature>
<keyword evidence="2" id="KW-0472">Membrane</keyword>
<evidence type="ECO:0000313" key="4">
    <source>
        <dbReference type="RefSeq" id="XP_047740959.1"/>
    </source>
</evidence>
<evidence type="ECO:0000313" key="3">
    <source>
        <dbReference type="Proteomes" id="UP000694843"/>
    </source>
</evidence>
<keyword evidence="2" id="KW-1133">Transmembrane helix</keyword>
<feature type="region of interest" description="Disordered" evidence="1">
    <location>
        <begin position="180"/>
        <end position="212"/>
    </location>
</feature>
<dbReference type="GeneID" id="125179331"/>
<feature type="region of interest" description="Disordered" evidence="1">
    <location>
        <begin position="1094"/>
        <end position="1140"/>
    </location>
</feature>
<feature type="compositionally biased region" description="Basic and acidic residues" evidence="1">
    <location>
        <begin position="1047"/>
        <end position="1058"/>
    </location>
</feature>
<feature type="compositionally biased region" description="Polar residues" evidence="1">
    <location>
        <begin position="1120"/>
        <end position="1139"/>
    </location>
</feature>
<feature type="compositionally biased region" description="Basic and acidic residues" evidence="1">
    <location>
        <begin position="838"/>
        <end position="847"/>
    </location>
</feature>
<name>A0A979FUQ1_HYAAZ</name>
<dbReference type="KEGG" id="hazt:125179331"/>